<name>A0AAV6UNQ6_9ARAC</name>
<dbReference type="EMBL" id="JAFNEN010000336">
    <property type="protein sequence ID" value="KAG8185403.1"/>
    <property type="molecule type" value="Genomic_DNA"/>
</dbReference>
<sequence length="83" mass="9856">MYWNSKIRTEEVADSKPPDNSSETSNLEAANPKTWDSLLKQHFVSPDKEPHPIFTRRNKQDDVWTQDQNMDWRKTFLPSMHPK</sequence>
<evidence type="ECO:0000313" key="3">
    <source>
        <dbReference type="Proteomes" id="UP000827092"/>
    </source>
</evidence>
<reference evidence="2 3" key="1">
    <citation type="journal article" date="2022" name="Nat. Ecol. Evol.">
        <title>A masculinizing supergene underlies an exaggerated male reproductive morph in a spider.</title>
        <authorList>
            <person name="Hendrickx F."/>
            <person name="De Corte Z."/>
            <person name="Sonet G."/>
            <person name="Van Belleghem S.M."/>
            <person name="Kostlbacher S."/>
            <person name="Vangestel C."/>
        </authorList>
    </citation>
    <scope>NUCLEOTIDE SEQUENCE [LARGE SCALE GENOMIC DNA]</scope>
    <source>
        <strain evidence="2">W744_W776</strain>
    </source>
</reference>
<evidence type="ECO:0000313" key="2">
    <source>
        <dbReference type="EMBL" id="KAG8185403.1"/>
    </source>
</evidence>
<dbReference type="Proteomes" id="UP000827092">
    <property type="component" value="Unassembled WGS sequence"/>
</dbReference>
<dbReference type="AlphaFoldDB" id="A0AAV6UNQ6"/>
<protein>
    <submittedName>
        <fullName evidence="2">Uncharacterized protein</fullName>
    </submittedName>
</protein>
<evidence type="ECO:0000256" key="1">
    <source>
        <dbReference type="SAM" id="MobiDB-lite"/>
    </source>
</evidence>
<keyword evidence="3" id="KW-1185">Reference proteome</keyword>
<feature type="compositionally biased region" description="Basic and acidic residues" evidence="1">
    <location>
        <begin position="7"/>
        <end position="17"/>
    </location>
</feature>
<feature type="region of interest" description="Disordered" evidence="1">
    <location>
        <begin position="1"/>
        <end position="30"/>
    </location>
</feature>
<proteinExistence type="predicted"/>
<comment type="caution">
    <text evidence="2">The sequence shown here is derived from an EMBL/GenBank/DDBJ whole genome shotgun (WGS) entry which is preliminary data.</text>
</comment>
<organism evidence="2 3">
    <name type="scientific">Oedothorax gibbosus</name>
    <dbReference type="NCBI Taxonomy" id="931172"/>
    <lineage>
        <taxon>Eukaryota</taxon>
        <taxon>Metazoa</taxon>
        <taxon>Ecdysozoa</taxon>
        <taxon>Arthropoda</taxon>
        <taxon>Chelicerata</taxon>
        <taxon>Arachnida</taxon>
        <taxon>Araneae</taxon>
        <taxon>Araneomorphae</taxon>
        <taxon>Entelegynae</taxon>
        <taxon>Araneoidea</taxon>
        <taxon>Linyphiidae</taxon>
        <taxon>Erigoninae</taxon>
        <taxon>Oedothorax</taxon>
    </lineage>
</organism>
<feature type="compositionally biased region" description="Polar residues" evidence="1">
    <location>
        <begin position="18"/>
        <end position="28"/>
    </location>
</feature>
<accession>A0AAV6UNQ6</accession>
<gene>
    <name evidence="2" type="ORF">JTE90_018624</name>
</gene>